<dbReference type="HAMAP" id="MF_00812">
    <property type="entry name" value="Thiopur_methtran"/>
    <property type="match status" value="1"/>
</dbReference>
<gene>
    <name evidence="9" type="primary">tpm</name>
    <name evidence="10" type="ORF">C7H85_04015</name>
</gene>
<comment type="subcellular location">
    <subcellularLocation>
        <location evidence="2 9">Cytoplasm</location>
    </subcellularLocation>
</comment>
<evidence type="ECO:0000256" key="1">
    <source>
        <dbReference type="ARBA" id="ARBA00000903"/>
    </source>
</evidence>
<dbReference type="GO" id="GO:0010038">
    <property type="term" value="P:response to metal ion"/>
    <property type="evidence" value="ECO:0007669"/>
    <property type="project" value="InterPro"/>
</dbReference>
<dbReference type="InterPro" id="IPR008854">
    <property type="entry name" value="TPMT"/>
</dbReference>
<dbReference type="EMBL" id="PXYG01000001">
    <property type="protein sequence ID" value="PSJ47977.1"/>
    <property type="molecule type" value="Genomic_DNA"/>
</dbReference>
<keyword evidence="7 9" id="KW-0808">Transferase</keyword>
<feature type="binding site" evidence="9">
    <location>
        <position position="10"/>
    </location>
    <ligand>
        <name>S-adenosyl-L-methionine</name>
        <dbReference type="ChEBI" id="CHEBI:59789"/>
    </ligand>
</feature>
<dbReference type="PROSITE" id="PS51585">
    <property type="entry name" value="SAM_MT_TPMT"/>
    <property type="match status" value="1"/>
</dbReference>
<dbReference type="NCBIfam" id="TIGR03840">
    <property type="entry name" value="TMPT_Se_Te"/>
    <property type="match status" value="1"/>
</dbReference>
<dbReference type="PANTHER" id="PTHR10259:SF11">
    <property type="entry name" value="THIOPURINE S-METHYLTRANSFERASE"/>
    <property type="match status" value="1"/>
</dbReference>
<reference evidence="10 11" key="1">
    <citation type="submission" date="2018-03" db="EMBL/GenBank/DDBJ databases">
        <title>The draft genome of Zobellella sp. 59N8.</title>
        <authorList>
            <person name="Liu L."/>
            <person name="Li L."/>
            <person name="Zhang X."/>
            <person name="Liang L."/>
            <person name="Wang T."/>
        </authorList>
    </citation>
    <scope>NUCLEOTIDE SEQUENCE [LARGE SCALE GENOMIC DNA]</scope>
    <source>
        <strain evidence="10 11">59N8</strain>
    </source>
</reference>
<name>A0A2P7RCL9_9GAMM</name>
<dbReference type="PANTHER" id="PTHR10259">
    <property type="entry name" value="THIOPURINE S-METHYLTRANSFERASE"/>
    <property type="match status" value="1"/>
</dbReference>
<evidence type="ECO:0000256" key="9">
    <source>
        <dbReference type="HAMAP-Rule" id="MF_00812"/>
    </source>
</evidence>
<keyword evidence="5 9" id="KW-0963">Cytoplasm</keyword>
<evidence type="ECO:0000313" key="10">
    <source>
        <dbReference type="EMBL" id="PSJ47977.1"/>
    </source>
</evidence>
<keyword evidence="8 9" id="KW-0949">S-adenosyl-L-methionine</keyword>
<dbReference type="GO" id="GO:0008119">
    <property type="term" value="F:thiopurine S-methyltransferase activity"/>
    <property type="evidence" value="ECO:0007669"/>
    <property type="project" value="UniProtKB-UniRule"/>
</dbReference>
<dbReference type="FunFam" id="3.40.50.150:FF:000101">
    <property type="entry name" value="Thiopurine S-methyltransferase"/>
    <property type="match status" value="1"/>
</dbReference>
<keyword evidence="11" id="KW-1185">Reference proteome</keyword>
<evidence type="ECO:0000256" key="7">
    <source>
        <dbReference type="ARBA" id="ARBA00022679"/>
    </source>
</evidence>
<evidence type="ECO:0000256" key="8">
    <source>
        <dbReference type="ARBA" id="ARBA00022691"/>
    </source>
</evidence>
<dbReference type="InterPro" id="IPR029063">
    <property type="entry name" value="SAM-dependent_MTases_sf"/>
</dbReference>
<evidence type="ECO:0000256" key="2">
    <source>
        <dbReference type="ARBA" id="ARBA00004496"/>
    </source>
</evidence>
<evidence type="ECO:0000256" key="6">
    <source>
        <dbReference type="ARBA" id="ARBA00022603"/>
    </source>
</evidence>
<dbReference type="EC" id="2.1.1.67" evidence="4 9"/>
<evidence type="ECO:0000256" key="4">
    <source>
        <dbReference type="ARBA" id="ARBA00011905"/>
    </source>
</evidence>
<sequence length="218" mass="24807">MDAQFWHDRWQSSRIGFHQQQVNDHLRRCWQQLGVAAQSEVLVPLCGKSLDMHWLAERGHPVAGFELSPLAVHDFFREAGVAPLQQSLHHFQCWQARGISLYQGDFFQAESLARCFDAAYDRAALIALPEAWRRSYAGLLARLLRPGAAMLLVTLDYAPVQHEAPPFAVNEAEVYRLFGDDFDIELLGRLEEGDSHPLVASGERAFFDELCFALRRKT</sequence>
<dbReference type="Gene3D" id="3.40.50.150">
    <property type="entry name" value="Vaccinia Virus protein VP39"/>
    <property type="match status" value="1"/>
</dbReference>
<evidence type="ECO:0000256" key="3">
    <source>
        <dbReference type="ARBA" id="ARBA00008145"/>
    </source>
</evidence>
<dbReference type="GO" id="GO:0032259">
    <property type="term" value="P:methylation"/>
    <property type="evidence" value="ECO:0007669"/>
    <property type="project" value="UniProtKB-KW"/>
</dbReference>
<evidence type="ECO:0000256" key="5">
    <source>
        <dbReference type="ARBA" id="ARBA00022490"/>
    </source>
</evidence>
<dbReference type="PIRSF" id="PIRSF023956">
    <property type="entry name" value="Thiopurine_S-methyltransferase"/>
    <property type="match status" value="1"/>
</dbReference>
<dbReference type="GO" id="GO:0005737">
    <property type="term" value="C:cytoplasm"/>
    <property type="evidence" value="ECO:0007669"/>
    <property type="project" value="UniProtKB-SubCell"/>
</dbReference>
<feature type="binding site" evidence="9">
    <location>
        <position position="66"/>
    </location>
    <ligand>
        <name>S-adenosyl-L-methionine</name>
        <dbReference type="ChEBI" id="CHEBI:59789"/>
    </ligand>
</feature>
<dbReference type="InterPro" id="IPR022474">
    <property type="entry name" value="Thiopur_S-MeTfrase_Se/Te_detox"/>
</dbReference>
<dbReference type="RefSeq" id="WP_106728388.1">
    <property type="nucleotide sequence ID" value="NZ_PXYG01000001.1"/>
</dbReference>
<proteinExistence type="inferred from homology"/>
<dbReference type="SUPFAM" id="SSF53335">
    <property type="entry name" value="S-adenosyl-L-methionine-dependent methyltransferases"/>
    <property type="match status" value="1"/>
</dbReference>
<comment type="caution">
    <text evidence="10">The sequence shown here is derived from an EMBL/GenBank/DDBJ whole genome shotgun (WGS) entry which is preliminary data.</text>
</comment>
<comment type="similarity">
    <text evidence="3 9">Belongs to the class I-like SAM-binding methyltransferase superfamily. TPMT family.</text>
</comment>
<dbReference type="AlphaFoldDB" id="A0A2P7RCL9"/>
<dbReference type="Proteomes" id="UP000240243">
    <property type="component" value="Unassembled WGS sequence"/>
</dbReference>
<evidence type="ECO:0000313" key="11">
    <source>
        <dbReference type="Proteomes" id="UP000240243"/>
    </source>
</evidence>
<dbReference type="Pfam" id="PF05724">
    <property type="entry name" value="TPMT"/>
    <property type="match status" value="1"/>
</dbReference>
<accession>A0A2P7RCL9</accession>
<dbReference type="OrthoDB" id="9778208at2"/>
<dbReference type="NCBIfam" id="NF009732">
    <property type="entry name" value="PRK13255.1"/>
    <property type="match status" value="1"/>
</dbReference>
<dbReference type="InterPro" id="IPR025835">
    <property type="entry name" value="Thiopurine_S-MeTrfase"/>
</dbReference>
<organism evidence="10 11">
    <name type="scientific">Zobellella endophytica</name>
    <dbReference type="NCBI Taxonomy" id="2116700"/>
    <lineage>
        <taxon>Bacteria</taxon>
        <taxon>Pseudomonadati</taxon>
        <taxon>Pseudomonadota</taxon>
        <taxon>Gammaproteobacteria</taxon>
        <taxon>Aeromonadales</taxon>
        <taxon>Aeromonadaceae</taxon>
        <taxon>Zobellella</taxon>
    </lineage>
</organism>
<keyword evidence="6 9" id="KW-0489">Methyltransferase</keyword>
<comment type="catalytic activity">
    <reaction evidence="1 9">
        <text>S-adenosyl-L-methionine + a thiopurine = S-adenosyl-L-homocysteine + a thiopurine S-methylether.</text>
        <dbReference type="EC" id="2.1.1.67"/>
    </reaction>
</comment>
<feature type="binding site" evidence="9">
    <location>
        <position position="45"/>
    </location>
    <ligand>
        <name>S-adenosyl-L-methionine</name>
        <dbReference type="ChEBI" id="CHEBI:59789"/>
    </ligand>
</feature>
<feature type="binding site" evidence="9">
    <location>
        <position position="122"/>
    </location>
    <ligand>
        <name>S-adenosyl-L-methionine</name>
        <dbReference type="ChEBI" id="CHEBI:59789"/>
    </ligand>
</feature>
<protein>
    <recommendedName>
        <fullName evidence="4 9">Thiopurine S-methyltransferase</fullName>
        <ecNumber evidence="4 9">2.1.1.67</ecNumber>
    </recommendedName>
    <alternativeName>
        <fullName evidence="9">Thiopurine methyltransferase</fullName>
    </alternativeName>
</protein>